<dbReference type="InterPro" id="IPR000600">
    <property type="entry name" value="ROK"/>
</dbReference>
<evidence type="ECO:0000313" key="1">
    <source>
        <dbReference type="EMBL" id="MDE4907394.1"/>
    </source>
</evidence>
<gene>
    <name evidence="1" type="ORF">L0665_02005</name>
</gene>
<dbReference type="EMBL" id="JAKELO010000002">
    <property type="protein sequence ID" value="MDE4907394.1"/>
    <property type="molecule type" value="Genomic_DNA"/>
</dbReference>
<dbReference type="SUPFAM" id="SSF53067">
    <property type="entry name" value="Actin-like ATPase domain"/>
    <property type="match status" value="1"/>
</dbReference>
<accession>A0A9Q4KRT7</accession>
<protein>
    <submittedName>
        <fullName evidence="1">ROK family protein</fullName>
    </submittedName>
</protein>
<dbReference type="Pfam" id="PF00480">
    <property type="entry name" value="ROK"/>
    <property type="match status" value="1"/>
</dbReference>
<dbReference type="GO" id="GO:0009384">
    <property type="term" value="F:N-acylmannosamine kinase activity"/>
    <property type="evidence" value="ECO:0007669"/>
    <property type="project" value="TreeGrafter"/>
</dbReference>
<dbReference type="InterPro" id="IPR049874">
    <property type="entry name" value="ROK_cs"/>
</dbReference>
<keyword evidence="2" id="KW-1185">Reference proteome</keyword>
<reference evidence="1" key="1">
    <citation type="submission" date="2022-01" db="EMBL/GenBank/DDBJ databases">
        <title>Draft genome of Methanogenium marinum DSM 15558.</title>
        <authorList>
            <person name="Chen S.-C."/>
            <person name="You Y.-T."/>
        </authorList>
    </citation>
    <scope>NUCLEOTIDE SEQUENCE</scope>
    <source>
        <strain evidence="1">DSM 15558</strain>
    </source>
</reference>
<dbReference type="Proteomes" id="UP001143747">
    <property type="component" value="Unassembled WGS sequence"/>
</dbReference>
<dbReference type="AlphaFoldDB" id="A0A9Q4KRT7"/>
<organism evidence="1 2">
    <name type="scientific">Methanogenium marinum</name>
    <dbReference type="NCBI Taxonomy" id="348610"/>
    <lineage>
        <taxon>Archaea</taxon>
        <taxon>Methanobacteriati</taxon>
        <taxon>Methanobacteriota</taxon>
        <taxon>Stenosarchaea group</taxon>
        <taxon>Methanomicrobia</taxon>
        <taxon>Methanomicrobiales</taxon>
        <taxon>Methanomicrobiaceae</taxon>
        <taxon>Methanogenium</taxon>
    </lineage>
</organism>
<evidence type="ECO:0000313" key="2">
    <source>
        <dbReference type="Proteomes" id="UP001143747"/>
    </source>
</evidence>
<dbReference type="PANTHER" id="PTHR18964:SF149">
    <property type="entry name" value="BIFUNCTIONAL UDP-N-ACETYLGLUCOSAMINE 2-EPIMERASE_N-ACETYLMANNOSAMINE KINASE"/>
    <property type="match status" value="1"/>
</dbReference>
<dbReference type="PANTHER" id="PTHR18964">
    <property type="entry name" value="ROK (REPRESSOR, ORF, KINASE) FAMILY"/>
    <property type="match status" value="1"/>
</dbReference>
<name>A0A9Q4KRT7_9EURY</name>
<dbReference type="InterPro" id="IPR043129">
    <property type="entry name" value="ATPase_NBD"/>
</dbReference>
<dbReference type="PROSITE" id="PS01125">
    <property type="entry name" value="ROK"/>
    <property type="match status" value="1"/>
</dbReference>
<dbReference type="Gene3D" id="3.30.420.40">
    <property type="match status" value="2"/>
</dbReference>
<comment type="caution">
    <text evidence="1">The sequence shown here is derived from an EMBL/GenBank/DDBJ whole genome shotgun (WGS) entry which is preliminary data.</text>
</comment>
<sequence>MHTSWNETMKHETRVCIAAADIGATHVRSTVFLDEGRCIAHRKEPLCRDGADGIAVTKQVIRMIEDVCAEAGSLPDAVGISTAGPLSAGKESIQSSPNMPYADIPLRAPLEAAFSCPVTILNDGSAGAYHEYRISAGQGCNNLVYLTISTGIGCGIISDGHLLEGAGGNAGEIGHICVDTVYNLPCGCGGQGHWEAYASGSGMPQFFRAWCGRQAPNLSEEPDVTAEALCAAARAGDREAMAFFRELAVINGRGLSTIIAAYAPEKIIVGGPVATENPDIIFAPALRHIDSYLPRPEITLGRADGMAPLRGAALFAGSVRTAKGHLFQDVVYRNLSTL</sequence>
<dbReference type="GO" id="GO:0008761">
    <property type="term" value="F:UDP-N-acetylglucosamine 2-epimerase activity"/>
    <property type="evidence" value="ECO:0007669"/>
    <property type="project" value="TreeGrafter"/>
</dbReference>
<dbReference type="RefSeq" id="WP_274924046.1">
    <property type="nucleotide sequence ID" value="NZ_JAKELO010000002.1"/>
</dbReference>
<proteinExistence type="predicted"/>